<reference evidence="1 2" key="1">
    <citation type="submission" date="2019-07" db="EMBL/GenBank/DDBJ databases">
        <authorList>
            <person name="Brisse S."/>
            <person name="Rodrigues C."/>
            <person name="Thorpe H."/>
        </authorList>
    </citation>
    <scope>NUCLEOTIDE SEQUENCE [LARGE SCALE GENOMIC DNA]</scope>
    <source>
        <strain evidence="1">SB6410</strain>
    </source>
</reference>
<organism evidence="1 2">
    <name type="scientific">Klebsiella pasteurii</name>
    <dbReference type="NCBI Taxonomy" id="2587529"/>
    <lineage>
        <taxon>Bacteria</taxon>
        <taxon>Pseudomonadati</taxon>
        <taxon>Pseudomonadota</taxon>
        <taxon>Gammaproteobacteria</taxon>
        <taxon>Enterobacterales</taxon>
        <taxon>Enterobacteriaceae</taxon>
        <taxon>Klebsiella/Raoultella group</taxon>
        <taxon>Klebsiella</taxon>
    </lineage>
</organism>
<sequence length="900" mass="101080">MTAKLPKISYPVPSDKNGHAFSSVEELLSMVGGESSGLYLVGSQGMWHGGIHITDATIPWCALSTDSEAENEYRRELYKGEQFIRCMADGEIVAWRVSKDYESAAIEWRGEKLFLSTSFVLVKHYIQPGDTAESGLTFFTLYMNLAPYAAYKQQGSLADRKVAGVQRYYSSAEDLQAGRAAGKLGKDTVVTLSDTIVTRSSDQRQFTKVTITRETKNTEGETLAAGTRIWTVSDQGYLKATESVPVPSWWAKCSLAYTNESEGVVNCTSRTNWAYYLSSDDVLQYKNAGSLVADFPLSYEPGNTAQQVIRPGKNPGDVAKTFSLVTLGRDKDKLKKGDRVWVVSDGDSLTPVAPAASGSEPVFNDVYVPSAPVPVNAGDSLGHMGFYQLPEENGKRSRYQVHIECLSMDDMEKFITNPGRAGEDAPVYLIWKADAPLSDKSDTGITSGGRKTKAPGILTLAKVPGVDAEGNTLSNNKDAAYYQIRPEGGWLAAANVQKVSQYAFGELGFVTLNKAPESFDLIDGIKQPNNVVKGILEQLYKVAQDETRTTHALNKYNYKRLLELIDSNQDGYYSEQEYLQAIHNVSYRDHLYRLIAKHASEWYYGKDDQLWKTYLDTLTTDAPLWKTYLEAFLDKMTWMKAVSEKGVALGPEPWHMHPIIFLEAMNSSSKWFDIEKFIQKYKERHSVVFGFYDRGTKITIPELTPDSEESLRNLLNEMKNQYYENFYDFNEKFVSYMLATIRIESYAYRQKLFFKPISENISYDKAEVDYGSGPTASNRQRAILNHNTDIGDGYKYRGRGLVQLTWKIAYEKFKSLTGIDIVTNPDLCLEISTAVSIMMKGMKDGDFRAGHTLETYLGAGKKDYFNARLIINGYRDGIPDKADEFKDYAELFEVIINETM</sequence>
<dbReference type="SUPFAM" id="SSF53955">
    <property type="entry name" value="Lysozyme-like"/>
    <property type="match status" value="1"/>
</dbReference>
<gene>
    <name evidence="1" type="ORF">SB6410_04241</name>
</gene>
<dbReference type="Proteomes" id="UP000318567">
    <property type="component" value="Unassembled WGS sequence"/>
</dbReference>
<proteinExistence type="predicted"/>
<dbReference type="EMBL" id="CABGGO010000029">
    <property type="protein sequence ID" value="VUS94475.1"/>
    <property type="molecule type" value="Genomic_DNA"/>
</dbReference>
<evidence type="ECO:0008006" key="3">
    <source>
        <dbReference type="Google" id="ProtNLM"/>
    </source>
</evidence>
<dbReference type="InterPro" id="IPR023346">
    <property type="entry name" value="Lysozyme-like_dom_sf"/>
</dbReference>
<protein>
    <recommendedName>
        <fullName evidence="3">EF-hand domain-containing protein</fullName>
    </recommendedName>
</protein>
<dbReference type="AlphaFoldDB" id="A0A9Q9ULY4"/>
<evidence type="ECO:0000313" key="1">
    <source>
        <dbReference type="EMBL" id="VUS94475.1"/>
    </source>
</evidence>
<name>A0A9Q9ULY4_9ENTR</name>
<accession>A0A9Q9ULY4</accession>
<dbReference type="Gene3D" id="1.10.530.10">
    <property type="match status" value="1"/>
</dbReference>
<evidence type="ECO:0000313" key="2">
    <source>
        <dbReference type="Proteomes" id="UP000318567"/>
    </source>
</evidence>
<comment type="caution">
    <text evidence="1">The sequence shown here is derived from an EMBL/GenBank/DDBJ whole genome shotgun (WGS) entry which is preliminary data.</text>
</comment>
<dbReference type="RefSeq" id="WP_235894141.1">
    <property type="nucleotide sequence ID" value="NZ_CABGGO010000029.1"/>
</dbReference>